<organism evidence="2 4">
    <name type="scientific">Acetobacter cibinongensis</name>
    <dbReference type="NCBI Taxonomy" id="146475"/>
    <lineage>
        <taxon>Bacteria</taxon>
        <taxon>Pseudomonadati</taxon>
        <taxon>Pseudomonadota</taxon>
        <taxon>Alphaproteobacteria</taxon>
        <taxon>Acetobacterales</taxon>
        <taxon>Acetobacteraceae</taxon>
        <taxon>Acetobacter</taxon>
    </lineage>
</organism>
<evidence type="ECO:0000313" key="3">
    <source>
        <dbReference type="EMBL" id="GEL58709.1"/>
    </source>
</evidence>
<evidence type="ECO:0000313" key="2">
    <source>
        <dbReference type="EMBL" id="GAN60678.1"/>
    </source>
</evidence>
<evidence type="ECO:0000313" key="5">
    <source>
        <dbReference type="Proteomes" id="UP000321891"/>
    </source>
</evidence>
<keyword evidence="1" id="KW-0812">Transmembrane</keyword>
<sequence length="277" mass="31208">MALAAGLALLTRVTMGIALYAALALFLGGILYRQGLKTRLLAPIMASLGVVGVFVAITAFVNYERWGNPLTFANYNLYIYNADFPDRLVRTEQYGLFNIKRIPLGLLYFFLPVWAFLRADGEMVLQDEYQRLIDAVELPPSSFFLTDGFLLFLSFYCVKSLLRTQANNGPDKLMVGANIIGLSTAPLLMLMAISMNFRYRAEFYPLFLFMAFMGAVALDQSRDVKIKTKHISIILVILSVIFSHIILVLYKMGELGPAYNFVLSGVSNYYKTRFGFR</sequence>
<keyword evidence="1" id="KW-0472">Membrane</keyword>
<dbReference type="AlphaFoldDB" id="A0A0D6N526"/>
<evidence type="ECO:0000256" key="1">
    <source>
        <dbReference type="SAM" id="Phobius"/>
    </source>
</evidence>
<dbReference type="Proteomes" id="UP000032671">
    <property type="component" value="Unassembled WGS sequence"/>
</dbReference>
<reference evidence="3 5" key="2">
    <citation type="submission" date="2019-07" db="EMBL/GenBank/DDBJ databases">
        <title>Whole genome shotgun sequence of Acetobacter cibinongensis NBRC 16605.</title>
        <authorList>
            <person name="Hosoyama A."/>
            <person name="Uohara A."/>
            <person name="Ohji S."/>
            <person name="Ichikawa N."/>
        </authorList>
    </citation>
    <scope>NUCLEOTIDE SEQUENCE [LARGE SCALE GENOMIC DNA]</scope>
    <source>
        <strain evidence="3 5">NBRC 16605</strain>
    </source>
</reference>
<feature type="transmembrane region" description="Helical" evidence="1">
    <location>
        <begin position="142"/>
        <end position="162"/>
    </location>
</feature>
<feature type="transmembrane region" description="Helical" evidence="1">
    <location>
        <begin position="203"/>
        <end position="219"/>
    </location>
</feature>
<dbReference type="Proteomes" id="UP000321891">
    <property type="component" value="Unassembled WGS sequence"/>
</dbReference>
<feature type="transmembrane region" description="Helical" evidence="1">
    <location>
        <begin position="40"/>
        <end position="61"/>
    </location>
</feature>
<accession>A0A0D6N526</accession>
<protein>
    <submittedName>
        <fullName evidence="2">Uncharacterized protein</fullName>
    </submittedName>
</protein>
<accession>A0A6N3SQI6</accession>
<feature type="transmembrane region" description="Helical" evidence="1">
    <location>
        <begin position="6"/>
        <end position="28"/>
    </location>
</feature>
<proteinExistence type="predicted"/>
<comment type="caution">
    <text evidence="2">The sequence shown here is derived from an EMBL/GenBank/DDBJ whole genome shotgun (WGS) entry which is preliminary data.</text>
</comment>
<dbReference type="EMBL" id="BJVU01000004">
    <property type="protein sequence ID" value="GEL58709.1"/>
    <property type="molecule type" value="Genomic_DNA"/>
</dbReference>
<gene>
    <name evidence="2" type="ORF">Abci_016_024</name>
    <name evidence="3" type="ORF">ACI01nite_13110</name>
</gene>
<evidence type="ECO:0000313" key="4">
    <source>
        <dbReference type="Proteomes" id="UP000032671"/>
    </source>
</evidence>
<dbReference type="EMBL" id="BAMV01000016">
    <property type="protein sequence ID" value="GAN60678.1"/>
    <property type="molecule type" value="Genomic_DNA"/>
</dbReference>
<feature type="transmembrane region" description="Helical" evidence="1">
    <location>
        <begin position="174"/>
        <end position="197"/>
    </location>
</feature>
<keyword evidence="1" id="KW-1133">Transmembrane helix</keyword>
<feature type="transmembrane region" description="Helical" evidence="1">
    <location>
        <begin position="231"/>
        <end position="250"/>
    </location>
</feature>
<reference evidence="2 4" key="1">
    <citation type="submission" date="2012-11" db="EMBL/GenBank/DDBJ databases">
        <title>Whole genome sequence of Acetobacter cibinongensis 4H-1.</title>
        <authorList>
            <person name="Azuma Y."/>
            <person name="Higashiura N."/>
            <person name="Hirakawa H."/>
            <person name="Matsushita K."/>
        </authorList>
    </citation>
    <scope>NUCLEOTIDE SEQUENCE [LARGE SCALE GENOMIC DNA]</scope>
    <source>
        <strain evidence="2 4">4H-1</strain>
    </source>
</reference>
<keyword evidence="5" id="KW-1185">Reference proteome</keyword>
<name>A0A0D6N526_9PROT</name>